<proteinExistence type="predicted"/>
<dbReference type="InterPro" id="IPR010836">
    <property type="entry name" value="SapC"/>
</dbReference>
<keyword evidence="2" id="KW-1185">Reference proteome</keyword>
<evidence type="ECO:0000313" key="2">
    <source>
        <dbReference type="Proteomes" id="UP000575241"/>
    </source>
</evidence>
<organism evidence="1 2">
    <name type="scientific">Sphingomonas kyeonggiensis</name>
    <dbReference type="NCBI Taxonomy" id="1268553"/>
    <lineage>
        <taxon>Bacteria</taxon>
        <taxon>Pseudomonadati</taxon>
        <taxon>Pseudomonadota</taxon>
        <taxon>Alphaproteobacteria</taxon>
        <taxon>Sphingomonadales</taxon>
        <taxon>Sphingomonadaceae</taxon>
        <taxon>Sphingomonas</taxon>
    </lineage>
</organism>
<gene>
    <name evidence="1" type="ORF">HNP52_004139</name>
</gene>
<dbReference type="EMBL" id="JACHLN010000004">
    <property type="protein sequence ID" value="MBB4841042.1"/>
    <property type="molecule type" value="Genomic_DNA"/>
</dbReference>
<protein>
    <recommendedName>
        <fullName evidence="3">Multidrug transporter</fullName>
    </recommendedName>
</protein>
<evidence type="ECO:0000313" key="1">
    <source>
        <dbReference type="EMBL" id="MBB4841042.1"/>
    </source>
</evidence>
<dbReference type="Pfam" id="PF07277">
    <property type="entry name" value="SapC"/>
    <property type="match status" value="1"/>
</dbReference>
<dbReference type="RefSeq" id="WP_184170038.1">
    <property type="nucleotide sequence ID" value="NZ_JACHLN010000004.1"/>
</dbReference>
<dbReference type="Proteomes" id="UP000575241">
    <property type="component" value="Unassembled WGS sequence"/>
</dbReference>
<name>A0A7W7K4S3_9SPHN</name>
<evidence type="ECO:0008006" key="3">
    <source>
        <dbReference type="Google" id="ProtNLM"/>
    </source>
</evidence>
<sequence length="260" mass="29390">MASAPQQSLPLFYNDLQPLSSQQHADFKIRSADKAPFLAKQHAVPVTVEEFPLVQRFMPIVFSQGEEPVPLALMGLNEGINTFFDEDGSLNEPNFYVPAYIRRYPYLLARLRPDSDELSLCFDPTTDTVGAFEEGEALFVNGEPSETTKNILQFNEQFEQAGARTGQFMKELKELDLLIDGEVTIQPDGAAQPFVYRGFMMIDENKLNELRGDQLRKIVQNGMLPLIYAHLFSLGLMRDIFGRQLRQGKMPEPQLVQPTA</sequence>
<comment type="caution">
    <text evidence="1">The sequence shown here is derived from an EMBL/GenBank/DDBJ whole genome shotgun (WGS) entry which is preliminary data.</text>
</comment>
<dbReference type="AlphaFoldDB" id="A0A7W7K4S3"/>
<reference evidence="1 2" key="1">
    <citation type="submission" date="2020-08" db="EMBL/GenBank/DDBJ databases">
        <title>Functional genomics of gut bacteria from endangered species of beetles.</title>
        <authorList>
            <person name="Carlos-Shanley C."/>
        </authorList>
    </citation>
    <scope>NUCLEOTIDE SEQUENCE [LARGE SCALE GENOMIC DNA]</scope>
    <source>
        <strain evidence="1 2">S00224</strain>
    </source>
</reference>
<accession>A0A7W7K4S3</accession>